<dbReference type="SUPFAM" id="SSF47413">
    <property type="entry name" value="lambda repressor-like DNA-binding domains"/>
    <property type="match status" value="1"/>
</dbReference>
<dbReference type="SMART" id="SM00530">
    <property type="entry name" value="HTH_XRE"/>
    <property type="match status" value="1"/>
</dbReference>
<feature type="coiled-coil region" evidence="2">
    <location>
        <begin position="117"/>
        <end position="158"/>
    </location>
</feature>
<proteinExistence type="predicted"/>
<comment type="caution">
    <text evidence="4">The sequence shown here is derived from an EMBL/GenBank/DDBJ whole genome shotgun (WGS) entry which is preliminary data.</text>
</comment>
<evidence type="ECO:0000256" key="1">
    <source>
        <dbReference type="ARBA" id="ARBA00023125"/>
    </source>
</evidence>
<evidence type="ECO:0000313" key="4">
    <source>
        <dbReference type="EMBL" id="MDV5976963.1"/>
    </source>
</evidence>
<evidence type="ECO:0000313" key="5">
    <source>
        <dbReference type="Proteomes" id="UP001186118"/>
    </source>
</evidence>
<dbReference type="PROSITE" id="PS50943">
    <property type="entry name" value="HTH_CROC1"/>
    <property type="match status" value="1"/>
</dbReference>
<dbReference type="PANTHER" id="PTHR46558">
    <property type="entry name" value="TRACRIPTIONAL REGULATORY PROTEIN-RELATED-RELATED"/>
    <property type="match status" value="1"/>
</dbReference>
<dbReference type="RefSeq" id="WP_000282761.1">
    <property type="nucleotide sequence ID" value="NZ_JAGQEX010000009.1"/>
</dbReference>
<gene>
    <name evidence="4" type="ORF">KB584_05735</name>
</gene>
<dbReference type="InterPro" id="IPR010982">
    <property type="entry name" value="Lambda_DNA-bd_dom_sf"/>
</dbReference>
<feature type="domain" description="HTH cro/C1-type" evidence="3">
    <location>
        <begin position="5"/>
        <end position="59"/>
    </location>
</feature>
<protein>
    <submittedName>
        <fullName evidence="4">Helix-turn-helix domain-containing protein</fullName>
    </submittedName>
</protein>
<reference evidence="4" key="1">
    <citation type="submission" date="2021-04" db="EMBL/GenBank/DDBJ databases">
        <title>Draft genomes of 20 S. canis strains.</title>
        <authorList>
            <person name="Pagnossin D."/>
            <person name="Weir W."/>
            <person name="Smith A."/>
            <person name="Ure R."/>
            <person name="Oravcova K."/>
        </authorList>
    </citation>
    <scope>NUCLEOTIDE SEQUENCE</scope>
    <source>
        <strain evidence="4">284</strain>
    </source>
</reference>
<dbReference type="CDD" id="cd00093">
    <property type="entry name" value="HTH_XRE"/>
    <property type="match status" value="1"/>
</dbReference>
<dbReference type="Gene3D" id="1.10.260.40">
    <property type="entry name" value="lambda repressor-like DNA-binding domains"/>
    <property type="match status" value="1"/>
</dbReference>
<dbReference type="GO" id="GO:0003677">
    <property type="term" value="F:DNA binding"/>
    <property type="evidence" value="ECO:0007669"/>
    <property type="project" value="UniProtKB-KW"/>
</dbReference>
<dbReference type="EMBL" id="JAGQEX010000009">
    <property type="protein sequence ID" value="MDV5976963.1"/>
    <property type="molecule type" value="Genomic_DNA"/>
</dbReference>
<keyword evidence="1" id="KW-0238">DNA-binding</keyword>
<accession>A0AAE4Q7T4</accession>
<sequence>MYNRLKELRKDKGLTQADLAKVINTNQSQYGKYENGKTSLSIENSKILADFFGVSIPYLLGLDNNSKIANSTIKDTNLLSFFEQVKKDMGQDYFSTLETLEKVSKKTLFNSPIRDRLEEIKQEKIKLNQKIDELEAEAKNLRKTLDKEVKERLELLKK</sequence>
<organism evidence="4 5">
    <name type="scientific">Streptococcus canis</name>
    <dbReference type="NCBI Taxonomy" id="1329"/>
    <lineage>
        <taxon>Bacteria</taxon>
        <taxon>Bacillati</taxon>
        <taxon>Bacillota</taxon>
        <taxon>Bacilli</taxon>
        <taxon>Lactobacillales</taxon>
        <taxon>Streptococcaceae</taxon>
        <taxon>Streptococcus</taxon>
    </lineage>
</organism>
<keyword evidence="2" id="KW-0175">Coiled coil</keyword>
<evidence type="ECO:0000259" key="3">
    <source>
        <dbReference type="PROSITE" id="PS50943"/>
    </source>
</evidence>
<evidence type="ECO:0000256" key="2">
    <source>
        <dbReference type="SAM" id="Coils"/>
    </source>
</evidence>
<dbReference type="Pfam" id="PF01381">
    <property type="entry name" value="HTH_3"/>
    <property type="match status" value="1"/>
</dbReference>
<name>A0AAE4Q7T4_STRCB</name>
<dbReference type="PANTHER" id="PTHR46558:SF11">
    <property type="entry name" value="HTH-TYPE TRANSCRIPTIONAL REGULATOR XRE"/>
    <property type="match status" value="1"/>
</dbReference>
<dbReference type="Proteomes" id="UP001186118">
    <property type="component" value="Unassembled WGS sequence"/>
</dbReference>
<dbReference type="AlphaFoldDB" id="A0AAE4Q7T4"/>
<dbReference type="InterPro" id="IPR001387">
    <property type="entry name" value="Cro/C1-type_HTH"/>
</dbReference>